<reference evidence="1 2" key="1">
    <citation type="submission" date="2024-06" db="EMBL/GenBank/DDBJ databases">
        <title>Genomic Encyclopedia of Type Strains, Phase IV (KMG-IV): sequencing the most valuable type-strain genomes for metagenomic binning, comparative biology and taxonomic classification.</title>
        <authorList>
            <person name="Goeker M."/>
        </authorList>
    </citation>
    <scope>NUCLEOTIDE SEQUENCE [LARGE SCALE GENOMIC DNA]</scope>
    <source>
        <strain evidence="1 2">DSM 28102</strain>
    </source>
</reference>
<evidence type="ECO:0000313" key="1">
    <source>
        <dbReference type="EMBL" id="MET3601026.1"/>
    </source>
</evidence>
<proteinExistence type="predicted"/>
<name>A0ABV2IDN6_9HYPH</name>
<protein>
    <recommendedName>
        <fullName evidence="3">dATP/dGTP diphosphohydrolase MazZ domain-containing protein</fullName>
    </recommendedName>
</protein>
<keyword evidence="2" id="KW-1185">Reference proteome</keyword>
<sequence>MTDTKPHKHWRIAVETSGELIVAIETEMLAGRELSEQDEATVDEAARHLLNWVGRPHLPEQWPAENKSDGRPCTMDLFVSIAMDDIDDVYDFKEACRDWCQGAWAEALEYLSEKARAEIDRRARAEKGGAA</sequence>
<comment type="caution">
    <text evidence="1">The sequence shown here is derived from an EMBL/GenBank/DDBJ whole genome shotgun (WGS) entry which is preliminary data.</text>
</comment>
<evidence type="ECO:0000313" key="2">
    <source>
        <dbReference type="Proteomes" id="UP001549164"/>
    </source>
</evidence>
<accession>A0ABV2IDN6</accession>
<gene>
    <name evidence="1" type="ORF">ABID12_002977</name>
</gene>
<evidence type="ECO:0008006" key="3">
    <source>
        <dbReference type="Google" id="ProtNLM"/>
    </source>
</evidence>
<dbReference type="EMBL" id="JBEPLY010000011">
    <property type="protein sequence ID" value="MET3601026.1"/>
    <property type="molecule type" value="Genomic_DNA"/>
</dbReference>
<organism evidence="1 2">
    <name type="scientific">Martelella mangrovi</name>
    <dbReference type="NCBI Taxonomy" id="1397477"/>
    <lineage>
        <taxon>Bacteria</taxon>
        <taxon>Pseudomonadati</taxon>
        <taxon>Pseudomonadota</taxon>
        <taxon>Alphaproteobacteria</taxon>
        <taxon>Hyphomicrobiales</taxon>
        <taxon>Aurantimonadaceae</taxon>
        <taxon>Martelella</taxon>
    </lineage>
</organism>
<dbReference type="Proteomes" id="UP001549164">
    <property type="component" value="Unassembled WGS sequence"/>
</dbReference>
<dbReference type="RefSeq" id="WP_354434893.1">
    <property type="nucleotide sequence ID" value="NZ_JBEPLY010000011.1"/>
</dbReference>